<evidence type="ECO:0000313" key="2">
    <source>
        <dbReference type="EMBL" id="KAL1006950.1"/>
    </source>
</evidence>
<feature type="domain" description="Integrase core" evidence="1">
    <location>
        <begin position="133"/>
        <end position="165"/>
    </location>
</feature>
<keyword evidence="3" id="KW-1185">Reference proteome</keyword>
<evidence type="ECO:0000259" key="1">
    <source>
        <dbReference type="Pfam" id="PF24764"/>
    </source>
</evidence>
<gene>
    <name evidence="2" type="ORF">UPYG_G00079560</name>
</gene>
<dbReference type="PANTHER" id="PTHR46791">
    <property type="entry name" value="EXPRESSED PROTEIN"/>
    <property type="match status" value="1"/>
</dbReference>
<dbReference type="AlphaFoldDB" id="A0ABD0XV23"/>
<dbReference type="Proteomes" id="UP001557470">
    <property type="component" value="Unassembled WGS sequence"/>
</dbReference>
<organism evidence="2 3">
    <name type="scientific">Umbra pygmaea</name>
    <name type="common">Eastern mudminnow</name>
    <dbReference type="NCBI Taxonomy" id="75934"/>
    <lineage>
        <taxon>Eukaryota</taxon>
        <taxon>Metazoa</taxon>
        <taxon>Chordata</taxon>
        <taxon>Craniata</taxon>
        <taxon>Vertebrata</taxon>
        <taxon>Euteleostomi</taxon>
        <taxon>Actinopterygii</taxon>
        <taxon>Neopterygii</taxon>
        <taxon>Teleostei</taxon>
        <taxon>Protacanthopterygii</taxon>
        <taxon>Esociformes</taxon>
        <taxon>Umbridae</taxon>
        <taxon>Umbra</taxon>
    </lineage>
</organism>
<name>A0ABD0XV23_UMBPY</name>
<dbReference type="Pfam" id="PF24764">
    <property type="entry name" value="rva_4"/>
    <property type="match status" value="1"/>
</dbReference>
<dbReference type="EMBL" id="JAGEUA010000002">
    <property type="protein sequence ID" value="KAL1006950.1"/>
    <property type="molecule type" value="Genomic_DNA"/>
</dbReference>
<comment type="caution">
    <text evidence="2">The sequence shown here is derived from an EMBL/GenBank/DDBJ whole genome shotgun (WGS) entry which is preliminary data.</text>
</comment>
<dbReference type="InterPro" id="IPR058913">
    <property type="entry name" value="Integrase_dom_put"/>
</dbReference>
<feature type="non-terminal residue" evidence="2">
    <location>
        <position position="1"/>
    </location>
</feature>
<evidence type="ECO:0000313" key="3">
    <source>
        <dbReference type="Proteomes" id="UP001557470"/>
    </source>
</evidence>
<protein>
    <recommendedName>
        <fullName evidence="1">Integrase core domain-containing protein</fullName>
    </recommendedName>
</protein>
<dbReference type="PANTHER" id="PTHR46791:SF5">
    <property type="entry name" value="CLR5 DOMAIN-CONTAINING PROTEIN-RELATED"/>
    <property type="match status" value="1"/>
</dbReference>
<reference evidence="2 3" key="1">
    <citation type="submission" date="2024-06" db="EMBL/GenBank/DDBJ databases">
        <authorList>
            <person name="Pan Q."/>
            <person name="Wen M."/>
            <person name="Jouanno E."/>
            <person name="Zahm M."/>
            <person name="Klopp C."/>
            <person name="Cabau C."/>
            <person name="Louis A."/>
            <person name="Berthelot C."/>
            <person name="Parey E."/>
            <person name="Roest Crollius H."/>
            <person name="Montfort J."/>
            <person name="Robinson-Rechavi M."/>
            <person name="Bouchez O."/>
            <person name="Lampietro C."/>
            <person name="Lopez Roques C."/>
            <person name="Donnadieu C."/>
            <person name="Postlethwait J."/>
            <person name="Bobe J."/>
            <person name="Verreycken H."/>
            <person name="Guiguen Y."/>
        </authorList>
    </citation>
    <scope>NUCLEOTIDE SEQUENCE [LARGE SCALE GENOMIC DNA]</scope>
    <source>
        <strain evidence="2">Up_M1</strain>
        <tissue evidence="2">Testis</tissue>
    </source>
</reference>
<sequence length="165" mass="18715">LPAFTVPRIRGQTGRPFFQITQEQLIFLLSFNFTIKQITEILGVSRSTVKLRLRQYNLSLRGLYAQLSDEALDNLVLGIVSGNDELGPEAVRAQLVGEGIIVQRRRVRQSLIRTNPEGAALRAMSQRLRRRTYQVAGPNSLWHIDGNHKLIRWRIVIHGGIDGYS</sequence>
<accession>A0ABD0XV23</accession>
<proteinExistence type="predicted"/>